<feature type="region of interest" description="Disordered" evidence="1">
    <location>
        <begin position="188"/>
        <end position="207"/>
    </location>
</feature>
<evidence type="ECO:0000256" key="1">
    <source>
        <dbReference type="SAM" id="MobiDB-lite"/>
    </source>
</evidence>
<keyword evidence="3" id="KW-1185">Reference proteome</keyword>
<evidence type="ECO:0000313" key="2">
    <source>
        <dbReference type="EMBL" id="PAV63736.1"/>
    </source>
</evidence>
<dbReference type="Proteomes" id="UP000218231">
    <property type="component" value="Unassembled WGS sequence"/>
</dbReference>
<evidence type="ECO:0000313" key="3">
    <source>
        <dbReference type="Proteomes" id="UP000218231"/>
    </source>
</evidence>
<gene>
    <name evidence="2" type="ORF">WR25_11568</name>
</gene>
<name>A0A2A2JPJ3_9BILA</name>
<dbReference type="OrthoDB" id="5831414at2759"/>
<organism evidence="2 3">
    <name type="scientific">Diploscapter pachys</name>
    <dbReference type="NCBI Taxonomy" id="2018661"/>
    <lineage>
        <taxon>Eukaryota</taxon>
        <taxon>Metazoa</taxon>
        <taxon>Ecdysozoa</taxon>
        <taxon>Nematoda</taxon>
        <taxon>Chromadorea</taxon>
        <taxon>Rhabditida</taxon>
        <taxon>Rhabditina</taxon>
        <taxon>Rhabditomorpha</taxon>
        <taxon>Rhabditoidea</taxon>
        <taxon>Rhabditidae</taxon>
        <taxon>Diploscapter</taxon>
    </lineage>
</organism>
<reference evidence="2 3" key="1">
    <citation type="journal article" date="2017" name="Curr. Biol.">
        <title>Genome architecture and evolution of a unichromosomal asexual nematode.</title>
        <authorList>
            <person name="Fradin H."/>
            <person name="Zegar C."/>
            <person name="Gutwein M."/>
            <person name="Lucas J."/>
            <person name="Kovtun M."/>
            <person name="Corcoran D."/>
            <person name="Baugh L.R."/>
            <person name="Kiontke K."/>
            <person name="Gunsalus K."/>
            <person name="Fitch D.H."/>
            <person name="Piano F."/>
        </authorList>
    </citation>
    <scope>NUCLEOTIDE SEQUENCE [LARGE SCALE GENOMIC DNA]</scope>
    <source>
        <strain evidence="2">PF1309</strain>
    </source>
</reference>
<proteinExistence type="predicted"/>
<feature type="region of interest" description="Disordered" evidence="1">
    <location>
        <begin position="255"/>
        <end position="280"/>
    </location>
</feature>
<sequence length="299" mass="33854">MTANYRILQVIGTDQFSCELSLSMMDLDPLTSTPLTDEVLGKLCNLAVNKVSDKNLKKMATSGGLAMRKRLLIKNFVAEVYKLHAEILVDRSNSPPFNEEETTHRDILESDEMEMDLSESFQLENSIDDSEIDDDDDGFQNLTSMPVTATVDGSTISLYDYYVDQYSPQQGHATDNIEHYMDPLLPDASLSSLSPHQLEPRSPQPSDEVYLSRYSDLTPMTSVSVFDLSSPKTVPSHTQHNQPQSIGYSLLSMQPAEADEAENFRRTSRKRLSRESDEFELDEDMTTAAKRIKYEYRHI</sequence>
<protein>
    <submittedName>
        <fullName evidence="2">Uncharacterized protein</fullName>
    </submittedName>
</protein>
<accession>A0A2A2JPJ3</accession>
<dbReference type="AlphaFoldDB" id="A0A2A2JPJ3"/>
<dbReference type="EMBL" id="LIAE01010296">
    <property type="protein sequence ID" value="PAV63736.1"/>
    <property type="molecule type" value="Genomic_DNA"/>
</dbReference>
<comment type="caution">
    <text evidence="2">The sequence shown here is derived from an EMBL/GenBank/DDBJ whole genome shotgun (WGS) entry which is preliminary data.</text>
</comment>